<name>A0A2C5ZG00_9HYPO</name>
<accession>A0A2C5ZG00</accession>
<sequence length="233" mass="25745">MSRPARGSSRITPLPERSSIGTVRITVYSLASHPHHVIASFNLHPLPPPEAGDDSKAKQPHSIDPLTAAIMIPARRRLVSRLSMSFRSYASHATANPKPVAEANESFGTGSILLASSFVGIVLLNQFGPQKGEESALTKFIESFTSRAEDWAEINALHTKAMEQAGFYRNLFENASNKQRWVDVSFPEAIQSYGSHNIPAGHIRRIDDVVEHYRQQHLKEEEKKAKKLAALAS</sequence>
<dbReference type="GO" id="GO:0005739">
    <property type="term" value="C:mitochondrion"/>
    <property type="evidence" value="ECO:0007669"/>
    <property type="project" value="InterPro"/>
</dbReference>
<dbReference type="Proteomes" id="UP000226431">
    <property type="component" value="Unassembled WGS sequence"/>
</dbReference>
<comment type="caution">
    <text evidence="1">The sequence shown here is derived from an EMBL/GenBank/DDBJ whole genome shotgun (WGS) entry which is preliminary data.</text>
</comment>
<dbReference type="InterPro" id="IPR034444">
    <property type="entry name" value="Nuo17.8"/>
</dbReference>
<dbReference type="OrthoDB" id="2120038at2759"/>
<keyword evidence="2" id="KW-1185">Reference proteome</keyword>
<protein>
    <recommendedName>
        <fullName evidence="3">NADH-ubiquinone oxidoreductase 17.8 kDa subunit</fullName>
    </recommendedName>
</protein>
<gene>
    <name evidence="1" type="ORF">CDD80_6249</name>
</gene>
<reference evidence="1 2" key="1">
    <citation type="submission" date="2017-06" db="EMBL/GenBank/DDBJ databases">
        <title>Ant-infecting Ophiocordyceps genomes reveal a high diversity of potential behavioral manipulation genes and a possible major role for enterotoxins.</title>
        <authorList>
            <person name="De Bekker C."/>
            <person name="Evans H.C."/>
            <person name="Brachmann A."/>
            <person name="Hughes D.P."/>
        </authorList>
    </citation>
    <scope>NUCLEOTIDE SEQUENCE [LARGE SCALE GENOMIC DNA]</scope>
    <source>
        <strain evidence="1 2">Map16</strain>
    </source>
</reference>
<evidence type="ECO:0008006" key="3">
    <source>
        <dbReference type="Google" id="ProtNLM"/>
    </source>
</evidence>
<evidence type="ECO:0000313" key="1">
    <source>
        <dbReference type="EMBL" id="PHH78793.1"/>
    </source>
</evidence>
<dbReference type="PANTHER" id="PTHR42100">
    <property type="entry name" value="OXIDOREDUCTASE 178 KDA SUBUNIT, PUTATIVE (AFU_ORTHOLOGUE AFUA_8G04320)-RELATED"/>
    <property type="match status" value="1"/>
</dbReference>
<proteinExistence type="predicted"/>
<dbReference type="STRING" id="2004952.A0A2C5ZG00"/>
<dbReference type="EMBL" id="NJES01000067">
    <property type="protein sequence ID" value="PHH78793.1"/>
    <property type="molecule type" value="Genomic_DNA"/>
</dbReference>
<dbReference type="PANTHER" id="PTHR42100:SF1">
    <property type="entry name" value="OXIDOREDUCTASE 178 KDA SUBUNIT, PUTATIVE (AFU_ORTHOLOGUE AFUA_8G04320)-RELATED"/>
    <property type="match status" value="1"/>
</dbReference>
<evidence type="ECO:0000313" key="2">
    <source>
        <dbReference type="Proteomes" id="UP000226431"/>
    </source>
</evidence>
<dbReference type="AlphaFoldDB" id="A0A2C5ZG00"/>
<organism evidence="1 2">
    <name type="scientific">Ophiocordyceps camponoti-rufipedis</name>
    <dbReference type="NCBI Taxonomy" id="2004952"/>
    <lineage>
        <taxon>Eukaryota</taxon>
        <taxon>Fungi</taxon>
        <taxon>Dikarya</taxon>
        <taxon>Ascomycota</taxon>
        <taxon>Pezizomycotina</taxon>
        <taxon>Sordariomycetes</taxon>
        <taxon>Hypocreomycetidae</taxon>
        <taxon>Hypocreales</taxon>
        <taxon>Ophiocordycipitaceae</taxon>
        <taxon>Ophiocordyceps</taxon>
    </lineage>
</organism>